<feature type="domain" description="Leucine-binding protein" evidence="3">
    <location>
        <begin position="21"/>
        <end position="361"/>
    </location>
</feature>
<sequence length="389" mass="41801">MLSLALPALASAKELPPPQELRIAHIYSKTGPLEAYGKQTATGFTMGLEYATGGSMSVAGRKLVVTEHDDEGKPERGRQLLEAAYGEGRADLAVGPTSSGVALAMLPVAQAHKKVLIVEPAVADAITGEKWNRYVFRTGRNSSQDAISNAVALDQAGVHVATLAQDTAFGRDGIRAFKDALKQGKVVHEEYMPQGSADFAAARQRLVESLKGKPGRKVIWVLWAGAGSPFTIADAELKAAGIEMATGGNTLPAMVQFNRLPGMQGAAYYYFGFPRGNANMWLVSQHFMRYNEPPDMFTAGGFSAAMAIVTALKKSAGVAQGDMLVDIMEGMSFDTPKGTMTFRRDDHQAIQSMYHFRVSAGAMAGRIPDLRLVREIAPDEIAVPVRNKR</sequence>
<accession>A0ABZ0D655</accession>
<keyword evidence="5" id="KW-1185">Reference proteome</keyword>
<gene>
    <name evidence="4" type="ORF">RXV79_09320</name>
</gene>
<dbReference type="Proteomes" id="UP001303946">
    <property type="component" value="Chromosome"/>
</dbReference>
<evidence type="ECO:0000313" key="4">
    <source>
        <dbReference type="EMBL" id="WOB11006.1"/>
    </source>
</evidence>
<comment type="similarity">
    <text evidence="1">Belongs to the leucine-binding protein family.</text>
</comment>
<evidence type="ECO:0000313" key="5">
    <source>
        <dbReference type="Proteomes" id="UP001303946"/>
    </source>
</evidence>
<reference evidence="4 5" key="1">
    <citation type="submission" date="2023-10" db="EMBL/GenBank/DDBJ databases">
        <title>Bacteria for the degradation of biodegradable plastic PBAT(Polybutylene adipate terephthalate).</title>
        <authorList>
            <person name="Weon H.-Y."/>
            <person name="Yeon J."/>
        </authorList>
    </citation>
    <scope>NUCLEOTIDE SEQUENCE [LARGE SCALE GENOMIC DNA]</scope>
    <source>
        <strain evidence="4 5">SBD 7-3</strain>
    </source>
</reference>
<dbReference type="CDD" id="cd06328">
    <property type="entry name" value="PBP1_SBP-like"/>
    <property type="match status" value="1"/>
</dbReference>
<evidence type="ECO:0000256" key="1">
    <source>
        <dbReference type="ARBA" id="ARBA00010062"/>
    </source>
</evidence>
<dbReference type="PANTHER" id="PTHR30483">
    <property type="entry name" value="LEUCINE-SPECIFIC-BINDING PROTEIN"/>
    <property type="match status" value="1"/>
</dbReference>
<keyword evidence="2" id="KW-0732">Signal</keyword>
<organism evidence="4 5">
    <name type="scientific">Piscinibacter gummiphilus</name>
    <dbReference type="NCBI Taxonomy" id="946333"/>
    <lineage>
        <taxon>Bacteria</taxon>
        <taxon>Pseudomonadati</taxon>
        <taxon>Pseudomonadota</taxon>
        <taxon>Betaproteobacteria</taxon>
        <taxon>Burkholderiales</taxon>
        <taxon>Sphaerotilaceae</taxon>
        <taxon>Piscinibacter</taxon>
    </lineage>
</organism>
<evidence type="ECO:0000256" key="2">
    <source>
        <dbReference type="ARBA" id="ARBA00022729"/>
    </source>
</evidence>
<dbReference type="Pfam" id="PF13458">
    <property type="entry name" value="Peripla_BP_6"/>
    <property type="match status" value="1"/>
</dbReference>
<dbReference type="Gene3D" id="3.40.50.2300">
    <property type="match status" value="2"/>
</dbReference>
<dbReference type="EMBL" id="CP136336">
    <property type="protein sequence ID" value="WOB11006.1"/>
    <property type="molecule type" value="Genomic_DNA"/>
</dbReference>
<protein>
    <submittedName>
        <fullName evidence="4">Substrate-binding domain-containing protein</fullName>
    </submittedName>
</protein>
<dbReference type="InterPro" id="IPR051010">
    <property type="entry name" value="BCAA_transport"/>
</dbReference>
<name>A0ABZ0D655_9BURK</name>
<dbReference type="SUPFAM" id="SSF53822">
    <property type="entry name" value="Periplasmic binding protein-like I"/>
    <property type="match status" value="1"/>
</dbReference>
<dbReference type="InterPro" id="IPR028081">
    <property type="entry name" value="Leu-bd"/>
</dbReference>
<proteinExistence type="inferred from homology"/>
<evidence type="ECO:0000259" key="3">
    <source>
        <dbReference type="Pfam" id="PF13458"/>
    </source>
</evidence>
<dbReference type="InterPro" id="IPR028082">
    <property type="entry name" value="Peripla_BP_I"/>
</dbReference>
<dbReference type="PANTHER" id="PTHR30483:SF6">
    <property type="entry name" value="PERIPLASMIC BINDING PROTEIN OF ABC TRANSPORTER FOR NATURAL AMINO ACIDS"/>
    <property type="match status" value="1"/>
</dbReference>